<evidence type="ECO:0000313" key="2">
    <source>
        <dbReference type="EMBL" id="BBA47178.1"/>
    </source>
</evidence>
<protein>
    <submittedName>
        <fullName evidence="2">N-acetyltransferase GCN5</fullName>
    </submittedName>
</protein>
<evidence type="ECO:0000313" key="3">
    <source>
        <dbReference type="Proteomes" id="UP000262177"/>
    </source>
</evidence>
<dbReference type="Proteomes" id="UP000262177">
    <property type="component" value="Chromosome"/>
</dbReference>
<dbReference type="Gene3D" id="3.40.630.30">
    <property type="match status" value="1"/>
</dbReference>
<name>A0A286TAB6_BIFBI</name>
<dbReference type="SUPFAM" id="SSF55729">
    <property type="entry name" value="Acyl-CoA N-acyltransferases (Nat)"/>
    <property type="match status" value="1"/>
</dbReference>
<dbReference type="Pfam" id="PF00583">
    <property type="entry name" value="Acetyltransf_1"/>
    <property type="match status" value="1"/>
</dbReference>
<dbReference type="EMBL" id="AP018131">
    <property type="protein sequence ID" value="BBA47178.1"/>
    <property type="molecule type" value="Genomic_DNA"/>
</dbReference>
<gene>
    <name evidence="2" type="ORF">BBJK_00189</name>
</gene>
<proteinExistence type="predicted"/>
<feature type="domain" description="N-acetyltransferase" evidence="1">
    <location>
        <begin position="33"/>
        <end position="242"/>
    </location>
</feature>
<evidence type="ECO:0000259" key="1">
    <source>
        <dbReference type="PROSITE" id="PS51186"/>
    </source>
</evidence>
<dbReference type="GO" id="GO:0016747">
    <property type="term" value="F:acyltransferase activity, transferring groups other than amino-acyl groups"/>
    <property type="evidence" value="ECO:0007669"/>
    <property type="project" value="InterPro"/>
</dbReference>
<organism evidence="2 3">
    <name type="scientific">Bifidobacterium bifidum LMG 13195</name>
    <dbReference type="NCBI Taxonomy" id="1207542"/>
    <lineage>
        <taxon>Bacteria</taxon>
        <taxon>Bacillati</taxon>
        <taxon>Actinomycetota</taxon>
        <taxon>Actinomycetes</taxon>
        <taxon>Bifidobacteriales</taxon>
        <taxon>Bifidobacteriaceae</taxon>
        <taxon>Bifidobacterium</taxon>
    </lineage>
</organism>
<accession>A0A286TAB6</accession>
<dbReference type="InterPro" id="IPR016181">
    <property type="entry name" value="Acyl_CoA_acyltransferase"/>
</dbReference>
<sequence length="242" mass="27374">MNDSSSTIADVTSVAAVSTASSSTTATPRRPAVRLRTLRRDDYPALIEILRRTWYSEWSGGQKADSDCSRRLAEADFHSCLARSSEATVAVLHGRPVGVILARVDINVPKRLCLLPNRHHRHIIRALFPLLFSTAGRSGIAEMLRINRVDRRLIRGAKNRYDAEVTLFLVDERIRGGGVGGFLFDDLLERFRRVGVRRYYLFTDTGCNVGFYTRRGLTHRREEKVEWDDGGSTVFYLEEGMV</sequence>
<keyword evidence="2" id="KW-0808">Transferase</keyword>
<dbReference type="AlphaFoldDB" id="A0A286TAB6"/>
<dbReference type="PROSITE" id="PS51186">
    <property type="entry name" value="GNAT"/>
    <property type="match status" value="1"/>
</dbReference>
<reference evidence="2 3" key="1">
    <citation type="journal article" date="2017" name="Biosci. Biotechnol. Biochem.">
        <title>Identification and characterization of a sulfoglycosidase from Bifidobacterium bifidum implicated in mucin glycan utilization.</title>
        <authorList>
            <person name="Katoh T."/>
            <person name="Maeshibu T."/>
            <person name="Kikkawa K."/>
            <person name="Gotoh A."/>
            <person name="Tomabechi Y."/>
            <person name="Nakamura M."/>
            <person name="Liao W.-H."/>
            <person name="Yamaguchi M."/>
            <person name="Ashida H."/>
            <person name="Yamamoto K."/>
            <person name="Katayama T."/>
        </authorList>
    </citation>
    <scope>NUCLEOTIDE SEQUENCE [LARGE SCALE GENOMIC DNA]</scope>
    <source>
        <strain evidence="2 3">JCM 7004</strain>
    </source>
</reference>
<dbReference type="InterPro" id="IPR000182">
    <property type="entry name" value="GNAT_dom"/>
</dbReference>